<proteinExistence type="predicted"/>
<name>A0A6M2DXM9_XENCH</name>
<keyword evidence="2" id="KW-1133">Transmembrane helix</keyword>
<keyword evidence="2" id="KW-0812">Transmembrane</keyword>
<evidence type="ECO:0000256" key="1">
    <source>
        <dbReference type="SAM" id="Coils"/>
    </source>
</evidence>
<accession>A0A6M2DXM9</accession>
<keyword evidence="1" id="KW-0175">Coiled coil</keyword>
<feature type="transmembrane region" description="Helical" evidence="2">
    <location>
        <begin position="12"/>
        <end position="32"/>
    </location>
</feature>
<reference evidence="3" key="1">
    <citation type="submission" date="2020-03" db="EMBL/GenBank/DDBJ databases">
        <title>Transcriptomic Profiling of the Digestive Tract of the Rat Flea, Xenopsylla cheopis, Following Blood Feeding and Infection with Yersinia pestis.</title>
        <authorList>
            <person name="Bland D.M."/>
            <person name="Martens C.A."/>
            <person name="Virtaneva K."/>
            <person name="Kanakabandi K."/>
            <person name="Long D."/>
            <person name="Rosenke R."/>
            <person name="Saturday G.A."/>
            <person name="Hoyt F.H."/>
            <person name="Bruno D.P."/>
            <person name="Ribeiro J.M.C."/>
            <person name="Hinnebusch J."/>
        </authorList>
    </citation>
    <scope>NUCLEOTIDE SEQUENCE</scope>
</reference>
<feature type="coiled-coil region" evidence="1">
    <location>
        <begin position="34"/>
        <end position="61"/>
    </location>
</feature>
<dbReference type="AlphaFoldDB" id="A0A6M2DXM9"/>
<protein>
    <submittedName>
        <fullName evidence="3">Putative secreted protein</fullName>
    </submittedName>
</protein>
<evidence type="ECO:0000313" key="3">
    <source>
        <dbReference type="EMBL" id="NOV49821.1"/>
    </source>
</evidence>
<sequence length="91" mass="10454">MLLTRPKYMAGFIPVLAVSLAFIFLVQLKILYDNTQKVNRLNGYKNEAEELTEKMHNLEKSAVRNDNIIQQVASYIRSNAIKKTDMTQGHL</sequence>
<keyword evidence="2" id="KW-0472">Membrane</keyword>
<evidence type="ECO:0000256" key="2">
    <source>
        <dbReference type="SAM" id="Phobius"/>
    </source>
</evidence>
<organism evidence="3">
    <name type="scientific">Xenopsylla cheopis</name>
    <name type="common">Oriental rat flea</name>
    <name type="synonym">Pulex cheopis</name>
    <dbReference type="NCBI Taxonomy" id="163159"/>
    <lineage>
        <taxon>Eukaryota</taxon>
        <taxon>Metazoa</taxon>
        <taxon>Ecdysozoa</taxon>
        <taxon>Arthropoda</taxon>
        <taxon>Hexapoda</taxon>
        <taxon>Insecta</taxon>
        <taxon>Pterygota</taxon>
        <taxon>Neoptera</taxon>
        <taxon>Endopterygota</taxon>
        <taxon>Siphonaptera</taxon>
        <taxon>Pulicidae</taxon>
        <taxon>Xenopsyllinae</taxon>
        <taxon>Xenopsylla</taxon>
    </lineage>
</organism>
<dbReference type="EMBL" id="GIIL01006095">
    <property type="protein sequence ID" value="NOV49821.1"/>
    <property type="molecule type" value="Transcribed_RNA"/>
</dbReference>